<dbReference type="InParanoid" id="A0A165CYS7"/>
<proteinExistence type="predicted"/>
<protein>
    <submittedName>
        <fullName evidence="2">Uncharacterized protein</fullName>
    </submittedName>
</protein>
<evidence type="ECO:0000313" key="2">
    <source>
        <dbReference type="EMBL" id="KZT03768.1"/>
    </source>
</evidence>
<dbReference type="GO" id="GO:0005743">
    <property type="term" value="C:mitochondrial inner membrane"/>
    <property type="evidence" value="ECO:0007669"/>
    <property type="project" value="TreeGrafter"/>
</dbReference>
<feature type="region of interest" description="Disordered" evidence="1">
    <location>
        <begin position="34"/>
        <end position="100"/>
    </location>
</feature>
<keyword evidence="3" id="KW-1185">Reference proteome</keyword>
<dbReference type="Pfam" id="PF05176">
    <property type="entry name" value="ATP-synt_10"/>
    <property type="match status" value="1"/>
</dbReference>
<dbReference type="OrthoDB" id="17089at2759"/>
<dbReference type="AlphaFoldDB" id="A0A165CYS7"/>
<evidence type="ECO:0000256" key="1">
    <source>
        <dbReference type="SAM" id="MobiDB-lite"/>
    </source>
</evidence>
<dbReference type="InterPro" id="IPR007849">
    <property type="entry name" value="ATP10"/>
</dbReference>
<sequence>MHRLSSTALSFKLARILQLHAIRRCVHHRGLISSASRRSPGEGTPGVAENVSLGIDSEKSANEKGKQKEGAEQVSITKQEESPVPLLQRPLGVRDRPTSQSKTWADIRDEILDHEKRLEKRKYLVKEATRGYFTDLNATRRHGGKTWIAPKVMIREDKALYFPDVAGSDLKSKADAHTTSLCVGKVSVVAILSSRISELQTANFVKPTLDQFANHPSFRFVQVNLQENLLKSLLVSMFISGIRKTIPERYWETYIISSQRMDYLREDIGMTNRHVAYVYLLDEQCRVRWAGCADPMAQEIEALRVCTGVLLKRYSAASNKP</sequence>
<dbReference type="FunCoup" id="A0A165CYS7">
    <property type="interactions" value="39"/>
</dbReference>
<name>A0A165CYS7_9APHY</name>
<reference evidence="2 3" key="1">
    <citation type="journal article" date="2016" name="Mol. Biol. Evol.">
        <title>Comparative Genomics of Early-Diverging Mushroom-Forming Fungi Provides Insights into the Origins of Lignocellulose Decay Capabilities.</title>
        <authorList>
            <person name="Nagy L.G."/>
            <person name="Riley R."/>
            <person name="Tritt A."/>
            <person name="Adam C."/>
            <person name="Daum C."/>
            <person name="Floudas D."/>
            <person name="Sun H."/>
            <person name="Yadav J.S."/>
            <person name="Pangilinan J."/>
            <person name="Larsson K.H."/>
            <person name="Matsuura K."/>
            <person name="Barry K."/>
            <person name="Labutti K."/>
            <person name="Kuo R."/>
            <person name="Ohm R.A."/>
            <person name="Bhattacharya S.S."/>
            <person name="Shirouzu T."/>
            <person name="Yoshinaga Y."/>
            <person name="Martin F.M."/>
            <person name="Grigoriev I.V."/>
            <person name="Hibbett D.S."/>
        </authorList>
    </citation>
    <scope>NUCLEOTIDE SEQUENCE [LARGE SCALE GENOMIC DNA]</scope>
    <source>
        <strain evidence="2 3">93-53</strain>
    </source>
</reference>
<organism evidence="2 3">
    <name type="scientific">Laetiporus sulphureus 93-53</name>
    <dbReference type="NCBI Taxonomy" id="1314785"/>
    <lineage>
        <taxon>Eukaryota</taxon>
        <taxon>Fungi</taxon>
        <taxon>Dikarya</taxon>
        <taxon>Basidiomycota</taxon>
        <taxon>Agaricomycotina</taxon>
        <taxon>Agaricomycetes</taxon>
        <taxon>Polyporales</taxon>
        <taxon>Laetiporus</taxon>
    </lineage>
</organism>
<dbReference type="EMBL" id="KV427641">
    <property type="protein sequence ID" value="KZT03768.1"/>
    <property type="molecule type" value="Genomic_DNA"/>
</dbReference>
<dbReference type="Proteomes" id="UP000076871">
    <property type="component" value="Unassembled WGS sequence"/>
</dbReference>
<accession>A0A165CYS7</accession>
<dbReference type="GO" id="GO:0033615">
    <property type="term" value="P:mitochondrial proton-transporting ATP synthase complex assembly"/>
    <property type="evidence" value="ECO:0007669"/>
    <property type="project" value="TreeGrafter"/>
</dbReference>
<dbReference type="PANTHER" id="PTHR28106">
    <property type="entry name" value="MITOCHONDRIAL ATPASE COMPLEX SUBUNIT ATP10"/>
    <property type="match status" value="1"/>
</dbReference>
<feature type="compositionally biased region" description="Basic and acidic residues" evidence="1">
    <location>
        <begin position="56"/>
        <end position="71"/>
    </location>
</feature>
<dbReference type="STRING" id="1314785.A0A165CYS7"/>
<evidence type="ECO:0000313" key="3">
    <source>
        <dbReference type="Proteomes" id="UP000076871"/>
    </source>
</evidence>
<dbReference type="GeneID" id="63821803"/>
<dbReference type="RefSeq" id="XP_040761508.1">
    <property type="nucleotide sequence ID" value="XM_040904773.1"/>
</dbReference>
<gene>
    <name evidence="2" type="ORF">LAESUDRAFT_658941</name>
</gene>
<dbReference type="PANTHER" id="PTHR28106:SF1">
    <property type="entry name" value="MITOCHONDRIAL ATPASE COMPLEX SUBUNIT ATP10"/>
    <property type="match status" value="1"/>
</dbReference>